<evidence type="ECO:0008006" key="3">
    <source>
        <dbReference type="Google" id="ProtNLM"/>
    </source>
</evidence>
<accession>A0A2P1PYC1</accession>
<organism evidence="1 2">
    <name type="scientific">Ahniella affigens</name>
    <dbReference type="NCBI Taxonomy" id="2021234"/>
    <lineage>
        <taxon>Bacteria</taxon>
        <taxon>Pseudomonadati</taxon>
        <taxon>Pseudomonadota</taxon>
        <taxon>Gammaproteobacteria</taxon>
        <taxon>Lysobacterales</taxon>
        <taxon>Rhodanobacteraceae</taxon>
        <taxon>Ahniella</taxon>
    </lineage>
</organism>
<dbReference type="InterPro" id="IPR012902">
    <property type="entry name" value="N_methyl_site"/>
</dbReference>
<dbReference type="Proteomes" id="UP000241074">
    <property type="component" value="Chromosome"/>
</dbReference>
<dbReference type="AlphaFoldDB" id="A0A2P1PYC1"/>
<dbReference type="KEGG" id="xba:C7S18_22750"/>
<keyword evidence="2" id="KW-1185">Reference proteome</keyword>
<dbReference type="EMBL" id="CP027860">
    <property type="protein sequence ID" value="AVP99820.1"/>
    <property type="molecule type" value="Genomic_DNA"/>
</dbReference>
<name>A0A2P1PYC1_9GAMM</name>
<reference evidence="1 2" key="2">
    <citation type="submission" date="2018-03" db="EMBL/GenBank/DDBJ databases">
        <authorList>
            <person name="Keele B.F."/>
        </authorList>
    </citation>
    <scope>NUCLEOTIDE SEQUENCE [LARGE SCALE GENOMIC DNA]</scope>
    <source>
        <strain evidence="1 2">D13</strain>
    </source>
</reference>
<evidence type="ECO:0000313" key="2">
    <source>
        <dbReference type="Proteomes" id="UP000241074"/>
    </source>
</evidence>
<sequence>MSMSRRPTGFTLTELMVALTLGLLVIGSATALLVATLDANGRNIRATRLTQEIRAISDVVSAELRRARYHPDALLNLGENGDDDDGDGRVTRLDNIFATNPFETIRVSGQGQIDDGDATTIDGSCIQFAYGAANGDAFHTISLVQIGDRGVVRMNRQANSFPACGTGANLSSAQVDIDVLAFNFDAADSQTDPDYDTIRVSIRGRLVGDPDTRRQFVESIRLRAPIMPPAPVLPPERLARN</sequence>
<reference evidence="1 2" key="1">
    <citation type="submission" date="2018-03" db="EMBL/GenBank/DDBJ databases">
        <title>Ahniella affigens gen. nov., sp. nov., a gammaproteobacterium isolated from sandy soil near a stream.</title>
        <authorList>
            <person name="Ko Y."/>
            <person name="Kim J.-H."/>
        </authorList>
    </citation>
    <scope>NUCLEOTIDE SEQUENCE [LARGE SCALE GENOMIC DNA]</scope>
    <source>
        <strain evidence="1 2">D13</strain>
    </source>
</reference>
<gene>
    <name evidence="1" type="ORF">C7S18_22750</name>
</gene>
<proteinExistence type="predicted"/>
<dbReference type="OrthoDB" id="5296662at2"/>
<dbReference type="Pfam" id="PF07963">
    <property type="entry name" value="N_methyl"/>
    <property type="match status" value="1"/>
</dbReference>
<evidence type="ECO:0000313" key="1">
    <source>
        <dbReference type="EMBL" id="AVP99820.1"/>
    </source>
</evidence>
<dbReference type="NCBIfam" id="TIGR02532">
    <property type="entry name" value="IV_pilin_GFxxxE"/>
    <property type="match status" value="1"/>
</dbReference>
<protein>
    <recommendedName>
        <fullName evidence="3">Prepilin-type N-terminal cleavage/methylation domain-containing protein</fullName>
    </recommendedName>
</protein>